<feature type="domain" description="Enoyl reductase (ER)" evidence="5">
    <location>
        <begin position="12"/>
        <end position="350"/>
    </location>
</feature>
<dbReference type="RefSeq" id="WP_213115436.1">
    <property type="nucleotide sequence ID" value="NZ_JAGYPF010000001.1"/>
</dbReference>
<dbReference type="Gene3D" id="3.90.180.10">
    <property type="entry name" value="Medium-chain alcohol dehydrogenases, catalytic domain"/>
    <property type="match status" value="1"/>
</dbReference>
<evidence type="ECO:0000256" key="3">
    <source>
        <dbReference type="ARBA" id="ARBA00023002"/>
    </source>
</evidence>
<evidence type="ECO:0000313" key="6">
    <source>
        <dbReference type="EMBL" id="MBS4210875.1"/>
    </source>
</evidence>
<evidence type="ECO:0000256" key="4">
    <source>
        <dbReference type="RuleBase" id="RU361277"/>
    </source>
</evidence>
<dbReference type="PANTHER" id="PTHR43401:SF2">
    <property type="entry name" value="L-THREONINE 3-DEHYDROGENASE"/>
    <property type="match status" value="1"/>
</dbReference>
<dbReference type="PANTHER" id="PTHR43401">
    <property type="entry name" value="L-THREONINE 3-DEHYDROGENASE"/>
    <property type="match status" value="1"/>
</dbReference>
<keyword evidence="3" id="KW-0560">Oxidoreductase</keyword>
<evidence type="ECO:0000313" key="7">
    <source>
        <dbReference type="Proteomes" id="UP000679749"/>
    </source>
</evidence>
<dbReference type="Proteomes" id="UP000679749">
    <property type="component" value="Unassembled WGS sequence"/>
</dbReference>
<dbReference type="Gene3D" id="3.40.50.720">
    <property type="entry name" value="NAD(P)-binding Rossmann-like Domain"/>
    <property type="match status" value="1"/>
</dbReference>
<proteinExistence type="inferred from homology"/>
<evidence type="ECO:0000256" key="2">
    <source>
        <dbReference type="ARBA" id="ARBA00022833"/>
    </source>
</evidence>
<keyword evidence="1 4" id="KW-0479">Metal-binding</keyword>
<evidence type="ECO:0000259" key="5">
    <source>
        <dbReference type="SMART" id="SM00829"/>
    </source>
</evidence>
<dbReference type="EMBL" id="JAGYPF010000001">
    <property type="protein sequence ID" value="MBS4210875.1"/>
    <property type="molecule type" value="Genomic_DNA"/>
</dbReference>
<dbReference type="InterPro" id="IPR011032">
    <property type="entry name" value="GroES-like_sf"/>
</dbReference>
<reference evidence="6" key="1">
    <citation type="submission" date="2021-05" db="EMBL/GenBank/DDBJ databases">
        <title>Novel Bacillus species.</title>
        <authorList>
            <person name="Liu G."/>
        </authorList>
    </citation>
    <scope>NUCLEOTIDE SEQUENCE</scope>
    <source>
        <strain evidence="6">FJAT-49825</strain>
    </source>
</reference>
<sequence>MNSTMKAAVYYGPRDLRIENVSLPEIGPNDILLKVKYCGICGSDVHSYGTGLYINKGQIMGHEFSGEVVKVGKNVQGIQAGERGTGFYAGVCGTCYWCKNHQYTLCPDLFKNSTGYGQPGAFAEYVRIPNAIAGVSFHHLPDEIDDITAATIEPVSVSAYTVELCQPKAGDQVVVMGAGLIGNTVMQVFKASSVEKAIVTEVSELRLQAAIQSGADLVINAAKENVVEGLKDITGAGPYHFNEGAMADIVVDAAGAPSAVEQSFEIVRSGGTIAFVGLPEKKAQIDTTKIVHKMPRIIGALGGNFLSSISLLKEGKVKTRHLISHTFPIRHAKEAFETQMDPHQSVKVMIEF</sequence>
<gene>
    <name evidence="6" type="ORF">KHA99_00250</name>
</gene>
<dbReference type="InterPro" id="IPR013154">
    <property type="entry name" value="ADH-like_N"/>
</dbReference>
<organism evidence="6 7">
    <name type="scientific">Neobacillus rhizophilus</name>
    <dbReference type="NCBI Taxonomy" id="2833579"/>
    <lineage>
        <taxon>Bacteria</taxon>
        <taxon>Bacillati</taxon>
        <taxon>Bacillota</taxon>
        <taxon>Bacilli</taxon>
        <taxon>Bacillales</taxon>
        <taxon>Bacillaceae</taxon>
        <taxon>Neobacillus</taxon>
    </lineage>
</organism>
<comment type="caution">
    <text evidence="6">The sequence shown here is derived from an EMBL/GenBank/DDBJ whole genome shotgun (WGS) entry which is preliminary data.</text>
</comment>
<dbReference type="Pfam" id="PF00107">
    <property type="entry name" value="ADH_zinc_N"/>
    <property type="match status" value="1"/>
</dbReference>
<dbReference type="InterPro" id="IPR013149">
    <property type="entry name" value="ADH-like_C"/>
</dbReference>
<comment type="cofactor">
    <cofactor evidence="4">
        <name>Zn(2+)</name>
        <dbReference type="ChEBI" id="CHEBI:29105"/>
    </cofactor>
</comment>
<dbReference type="GO" id="GO:0016491">
    <property type="term" value="F:oxidoreductase activity"/>
    <property type="evidence" value="ECO:0007669"/>
    <property type="project" value="UniProtKB-KW"/>
</dbReference>
<dbReference type="InterPro" id="IPR050129">
    <property type="entry name" value="Zn_alcohol_dh"/>
</dbReference>
<keyword evidence="2 4" id="KW-0862">Zinc</keyword>
<dbReference type="AlphaFoldDB" id="A0A942U076"/>
<dbReference type="GO" id="GO:0008270">
    <property type="term" value="F:zinc ion binding"/>
    <property type="evidence" value="ECO:0007669"/>
    <property type="project" value="InterPro"/>
</dbReference>
<accession>A0A942U076</accession>
<dbReference type="PROSITE" id="PS00059">
    <property type="entry name" value="ADH_ZINC"/>
    <property type="match status" value="1"/>
</dbReference>
<dbReference type="Pfam" id="PF08240">
    <property type="entry name" value="ADH_N"/>
    <property type="match status" value="1"/>
</dbReference>
<dbReference type="SUPFAM" id="SSF51735">
    <property type="entry name" value="NAD(P)-binding Rossmann-fold domains"/>
    <property type="match status" value="1"/>
</dbReference>
<keyword evidence="7" id="KW-1185">Reference proteome</keyword>
<evidence type="ECO:0000256" key="1">
    <source>
        <dbReference type="ARBA" id="ARBA00022723"/>
    </source>
</evidence>
<dbReference type="SMART" id="SM00829">
    <property type="entry name" value="PKS_ER"/>
    <property type="match status" value="1"/>
</dbReference>
<protein>
    <submittedName>
        <fullName evidence="6">Alcohol dehydrogenase catalytic domain-containing protein</fullName>
    </submittedName>
</protein>
<dbReference type="InterPro" id="IPR020843">
    <property type="entry name" value="ER"/>
</dbReference>
<dbReference type="InterPro" id="IPR036291">
    <property type="entry name" value="NAD(P)-bd_dom_sf"/>
</dbReference>
<dbReference type="SUPFAM" id="SSF50129">
    <property type="entry name" value="GroES-like"/>
    <property type="match status" value="1"/>
</dbReference>
<name>A0A942U076_9BACI</name>
<dbReference type="InterPro" id="IPR002328">
    <property type="entry name" value="ADH_Zn_CS"/>
</dbReference>
<comment type="similarity">
    <text evidence="4">Belongs to the zinc-containing alcohol dehydrogenase family.</text>
</comment>